<evidence type="ECO:0000313" key="4">
    <source>
        <dbReference type="Proteomes" id="UP000298663"/>
    </source>
</evidence>
<keyword evidence="4" id="KW-1185">Reference proteome</keyword>
<organism evidence="3 4">
    <name type="scientific">Steinernema carpocapsae</name>
    <name type="common">Entomopathogenic nematode</name>
    <dbReference type="NCBI Taxonomy" id="34508"/>
    <lineage>
        <taxon>Eukaryota</taxon>
        <taxon>Metazoa</taxon>
        <taxon>Ecdysozoa</taxon>
        <taxon>Nematoda</taxon>
        <taxon>Chromadorea</taxon>
        <taxon>Rhabditida</taxon>
        <taxon>Tylenchina</taxon>
        <taxon>Panagrolaimomorpha</taxon>
        <taxon>Strongyloidoidea</taxon>
        <taxon>Steinernematidae</taxon>
        <taxon>Steinernema</taxon>
    </lineage>
</organism>
<name>A0A4U8UPL9_STECR</name>
<dbReference type="Proteomes" id="UP000298663">
    <property type="component" value="Unassembled WGS sequence"/>
</dbReference>
<evidence type="ECO:0000313" key="3">
    <source>
        <dbReference type="EMBL" id="TMS33468.1"/>
    </source>
</evidence>
<evidence type="ECO:0000256" key="2">
    <source>
        <dbReference type="SAM" id="SignalP"/>
    </source>
</evidence>
<proteinExistence type="predicted"/>
<feature type="region of interest" description="Disordered" evidence="1">
    <location>
        <begin position="208"/>
        <end position="231"/>
    </location>
</feature>
<reference evidence="3 4" key="1">
    <citation type="journal article" date="2015" name="Genome Biol.">
        <title>Comparative genomics of Steinernema reveals deeply conserved gene regulatory networks.</title>
        <authorList>
            <person name="Dillman A.R."/>
            <person name="Macchietto M."/>
            <person name="Porter C.F."/>
            <person name="Rogers A."/>
            <person name="Williams B."/>
            <person name="Antoshechkin I."/>
            <person name="Lee M.M."/>
            <person name="Goodwin Z."/>
            <person name="Lu X."/>
            <person name="Lewis E.E."/>
            <person name="Goodrich-Blair H."/>
            <person name="Stock S.P."/>
            <person name="Adams B.J."/>
            <person name="Sternberg P.W."/>
            <person name="Mortazavi A."/>
        </authorList>
    </citation>
    <scope>NUCLEOTIDE SEQUENCE [LARGE SCALE GENOMIC DNA]</scope>
    <source>
        <strain evidence="3 4">ALL</strain>
    </source>
</reference>
<comment type="caution">
    <text evidence="3">The sequence shown here is derived from an EMBL/GenBank/DDBJ whole genome shotgun (WGS) entry which is preliminary data.</text>
</comment>
<feature type="chain" id="PRO_5020333557" evidence="2">
    <location>
        <begin position="22"/>
        <end position="231"/>
    </location>
</feature>
<evidence type="ECO:0000256" key="1">
    <source>
        <dbReference type="SAM" id="MobiDB-lite"/>
    </source>
</evidence>
<accession>A0A4U8UPL9</accession>
<feature type="signal peptide" evidence="2">
    <location>
        <begin position="1"/>
        <end position="21"/>
    </location>
</feature>
<reference evidence="3 4" key="2">
    <citation type="journal article" date="2019" name="G3 (Bethesda)">
        <title>Hybrid Assembly of the Genome of the Entomopathogenic Nematode Steinernema carpocapsae Identifies the X-Chromosome.</title>
        <authorList>
            <person name="Serra L."/>
            <person name="Macchietto M."/>
            <person name="Macias-Munoz A."/>
            <person name="McGill C.J."/>
            <person name="Rodriguez I.M."/>
            <person name="Rodriguez B."/>
            <person name="Murad R."/>
            <person name="Mortazavi A."/>
        </authorList>
    </citation>
    <scope>NUCLEOTIDE SEQUENCE [LARGE SCALE GENOMIC DNA]</scope>
    <source>
        <strain evidence="3 4">ALL</strain>
    </source>
</reference>
<gene>
    <name evidence="3" type="ORF">L596_001204</name>
</gene>
<dbReference type="EMBL" id="AZBU02000001">
    <property type="protein sequence ID" value="TMS33468.1"/>
    <property type="molecule type" value="Genomic_DNA"/>
</dbReference>
<protein>
    <submittedName>
        <fullName evidence="3">Uncharacterized protein</fullName>
    </submittedName>
</protein>
<keyword evidence="2" id="KW-0732">Signal</keyword>
<dbReference type="AlphaFoldDB" id="A0A4U8UPL9"/>
<sequence length="231" mass="27289">MSSFNFSLVPVALDIVRLLIATTIRFPEFNVTSSAEPSASLSTPLTGETCIVLKEYFELLQATVSTLSLQNEQLKREKDGMLHKQKNREEALKMESLYYRHQSQTALKFCNFYQDQSEFYKNKSELFWQFNQNKDKQLRDSEKRETEALELYFYFETNKKMHFHKNKFNLLQIDLKSCKCTSRKQVEEDADKYWRMCKPGLSRLGKRLASDAVKEDKREEKKNKADDKDIE</sequence>